<dbReference type="EMBL" id="JAIZAY010000002">
    <property type="protein sequence ID" value="KAJ8046389.1"/>
    <property type="molecule type" value="Genomic_DNA"/>
</dbReference>
<reference evidence="1" key="1">
    <citation type="submission" date="2021-10" db="EMBL/GenBank/DDBJ databases">
        <title>Tropical sea cucumber genome reveals ecological adaptation and Cuvierian tubules defense mechanism.</title>
        <authorList>
            <person name="Chen T."/>
        </authorList>
    </citation>
    <scope>NUCLEOTIDE SEQUENCE</scope>
    <source>
        <strain evidence="1">Nanhai2018</strain>
        <tissue evidence="1">Muscle</tissue>
    </source>
</reference>
<gene>
    <name evidence="1" type="ORF">HOLleu_05043</name>
</gene>
<protein>
    <submittedName>
        <fullName evidence="1">Uncharacterized protein</fullName>
    </submittedName>
</protein>
<sequence>MLIIFLRPRGKQESVAKQLVHSFAGDMFCLVGEKNKFYYLTLNHYLQLPGFFLIINCTKNIKY</sequence>
<dbReference type="AlphaFoldDB" id="A0A9Q1CKT9"/>
<keyword evidence="2" id="KW-1185">Reference proteome</keyword>
<dbReference type="Proteomes" id="UP001152320">
    <property type="component" value="Chromosome 2"/>
</dbReference>
<name>A0A9Q1CKT9_HOLLE</name>
<accession>A0A9Q1CKT9</accession>
<evidence type="ECO:0000313" key="2">
    <source>
        <dbReference type="Proteomes" id="UP001152320"/>
    </source>
</evidence>
<comment type="caution">
    <text evidence="1">The sequence shown here is derived from an EMBL/GenBank/DDBJ whole genome shotgun (WGS) entry which is preliminary data.</text>
</comment>
<organism evidence="1 2">
    <name type="scientific">Holothuria leucospilota</name>
    <name type="common">Black long sea cucumber</name>
    <name type="synonym">Mertensiothuria leucospilota</name>
    <dbReference type="NCBI Taxonomy" id="206669"/>
    <lineage>
        <taxon>Eukaryota</taxon>
        <taxon>Metazoa</taxon>
        <taxon>Echinodermata</taxon>
        <taxon>Eleutherozoa</taxon>
        <taxon>Echinozoa</taxon>
        <taxon>Holothuroidea</taxon>
        <taxon>Aspidochirotacea</taxon>
        <taxon>Aspidochirotida</taxon>
        <taxon>Holothuriidae</taxon>
        <taxon>Holothuria</taxon>
    </lineage>
</organism>
<proteinExistence type="predicted"/>
<evidence type="ECO:0000313" key="1">
    <source>
        <dbReference type="EMBL" id="KAJ8046389.1"/>
    </source>
</evidence>